<name>A0A2I1M9E7_9FIRM</name>
<reference evidence="2 3" key="1">
    <citation type="submission" date="2017-12" db="EMBL/GenBank/DDBJ databases">
        <title>Phylogenetic diversity of female urinary microbiome.</title>
        <authorList>
            <person name="Thomas-White K."/>
            <person name="Wolfe A.J."/>
        </authorList>
    </citation>
    <scope>NUCLEOTIDE SEQUENCE [LARGE SCALE GENOMIC DNA]</scope>
    <source>
        <strain evidence="2 3">UMB0119</strain>
    </source>
</reference>
<dbReference type="PANTHER" id="PTHR33930">
    <property type="entry name" value="ALKYL HYDROPEROXIDE REDUCTASE AHPD"/>
    <property type="match status" value="1"/>
</dbReference>
<proteinExistence type="predicted"/>
<sequence length="112" mass="12542">MTEYFKSSDLDKFNEGKLGDLDKENWDNFLNYYANIMGEGKLAVRTKALIALSVAHAEKCPYCIDAYTTKCLDLGISKEEMMEAVHVASAMQAGITLATSVQMKNIIDEMEF</sequence>
<dbReference type="InterPro" id="IPR004675">
    <property type="entry name" value="AhpD_core"/>
</dbReference>
<dbReference type="RefSeq" id="WP_101539882.1">
    <property type="nucleotide sequence ID" value="NZ_PKGS01000002.1"/>
</dbReference>
<dbReference type="NCBIfam" id="TIGR00778">
    <property type="entry name" value="ahpD_dom"/>
    <property type="match status" value="1"/>
</dbReference>
<accession>A0A2I1M9E7</accession>
<evidence type="ECO:0000313" key="3">
    <source>
        <dbReference type="Proteomes" id="UP000234335"/>
    </source>
</evidence>
<dbReference type="GO" id="GO:0051920">
    <property type="term" value="F:peroxiredoxin activity"/>
    <property type="evidence" value="ECO:0007669"/>
    <property type="project" value="InterPro"/>
</dbReference>
<dbReference type="Gene3D" id="1.20.1290.10">
    <property type="entry name" value="AhpD-like"/>
    <property type="match status" value="1"/>
</dbReference>
<dbReference type="Proteomes" id="UP000234335">
    <property type="component" value="Unassembled WGS sequence"/>
</dbReference>
<evidence type="ECO:0000259" key="1">
    <source>
        <dbReference type="Pfam" id="PF02627"/>
    </source>
</evidence>
<gene>
    <name evidence="2" type="ORF">CYJ34_03075</name>
</gene>
<dbReference type="SUPFAM" id="SSF69118">
    <property type="entry name" value="AhpD-like"/>
    <property type="match status" value="1"/>
</dbReference>
<dbReference type="InterPro" id="IPR026445">
    <property type="entry name" value="AlkhydPrxdase/COmuclacdeCOase"/>
</dbReference>
<comment type="caution">
    <text evidence="2">The sequence shown here is derived from an EMBL/GenBank/DDBJ whole genome shotgun (WGS) entry which is preliminary data.</text>
</comment>
<keyword evidence="3" id="KW-1185">Reference proteome</keyword>
<dbReference type="EMBL" id="PKGS01000002">
    <property type="protein sequence ID" value="PKZ16783.1"/>
    <property type="molecule type" value="Genomic_DNA"/>
</dbReference>
<feature type="domain" description="Carboxymuconolactone decarboxylase-like" evidence="1">
    <location>
        <begin position="29"/>
        <end position="98"/>
    </location>
</feature>
<evidence type="ECO:0000313" key="2">
    <source>
        <dbReference type="EMBL" id="PKZ16783.1"/>
    </source>
</evidence>
<dbReference type="Pfam" id="PF02627">
    <property type="entry name" value="CMD"/>
    <property type="match status" value="1"/>
</dbReference>
<dbReference type="NCBIfam" id="TIGR04169">
    <property type="entry name" value="perox_w_seleSAM"/>
    <property type="match status" value="1"/>
</dbReference>
<dbReference type="PANTHER" id="PTHR33930:SF2">
    <property type="entry name" value="BLR3452 PROTEIN"/>
    <property type="match status" value="1"/>
</dbReference>
<dbReference type="AlphaFoldDB" id="A0A2I1M9E7"/>
<protein>
    <submittedName>
        <fullName evidence="2">4-carboxymuconolactone decarboxylase</fullName>
    </submittedName>
</protein>
<dbReference type="InterPro" id="IPR003779">
    <property type="entry name" value="CMD-like"/>
</dbReference>
<organism evidence="2 3">
    <name type="scientific">Anaerococcus octavius</name>
    <dbReference type="NCBI Taxonomy" id="54007"/>
    <lineage>
        <taxon>Bacteria</taxon>
        <taxon>Bacillati</taxon>
        <taxon>Bacillota</taxon>
        <taxon>Tissierellia</taxon>
        <taxon>Tissierellales</taxon>
        <taxon>Peptoniphilaceae</taxon>
        <taxon>Anaerococcus</taxon>
    </lineage>
</organism>
<dbReference type="InterPro" id="IPR029032">
    <property type="entry name" value="AhpD-like"/>
</dbReference>